<accession>A0ACC0INK8</accession>
<gene>
    <name evidence="1" type="ORF">LOK49_LG02G02356</name>
</gene>
<name>A0ACC0INK8_9ERIC</name>
<protein>
    <submittedName>
        <fullName evidence="1">Uncharacterized protein</fullName>
    </submittedName>
</protein>
<evidence type="ECO:0000313" key="2">
    <source>
        <dbReference type="Proteomes" id="UP001060215"/>
    </source>
</evidence>
<dbReference type="EMBL" id="CM045760">
    <property type="protein sequence ID" value="KAI8027404.1"/>
    <property type="molecule type" value="Genomic_DNA"/>
</dbReference>
<evidence type="ECO:0000313" key="1">
    <source>
        <dbReference type="EMBL" id="KAI8027404.1"/>
    </source>
</evidence>
<dbReference type="Proteomes" id="UP001060215">
    <property type="component" value="Chromosome 3"/>
</dbReference>
<proteinExistence type="predicted"/>
<organism evidence="1 2">
    <name type="scientific">Camellia lanceoleosa</name>
    <dbReference type="NCBI Taxonomy" id="1840588"/>
    <lineage>
        <taxon>Eukaryota</taxon>
        <taxon>Viridiplantae</taxon>
        <taxon>Streptophyta</taxon>
        <taxon>Embryophyta</taxon>
        <taxon>Tracheophyta</taxon>
        <taxon>Spermatophyta</taxon>
        <taxon>Magnoliopsida</taxon>
        <taxon>eudicotyledons</taxon>
        <taxon>Gunneridae</taxon>
        <taxon>Pentapetalae</taxon>
        <taxon>asterids</taxon>
        <taxon>Ericales</taxon>
        <taxon>Theaceae</taxon>
        <taxon>Camellia</taxon>
    </lineage>
</organism>
<comment type="caution">
    <text evidence="1">The sequence shown here is derived from an EMBL/GenBank/DDBJ whole genome shotgun (WGS) entry which is preliminary data.</text>
</comment>
<reference evidence="1 2" key="1">
    <citation type="journal article" date="2022" name="Plant J.">
        <title>Chromosome-level genome of Camellia lanceoleosa provides a valuable resource for understanding genome evolution and self-incompatibility.</title>
        <authorList>
            <person name="Gong W."/>
            <person name="Xiao S."/>
            <person name="Wang L."/>
            <person name="Liao Z."/>
            <person name="Chang Y."/>
            <person name="Mo W."/>
            <person name="Hu G."/>
            <person name="Li W."/>
            <person name="Zhao G."/>
            <person name="Zhu H."/>
            <person name="Hu X."/>
            <person name="Ji K."/>
            <person name="Xiang X."/>
            <person name="Song Q."/>
            <person name="Yuan D."/>
            <person name="Jin S."/>
            <person name="Zhang L."/>
        </authorList>
    </citation>
    <scope>NUCLEOTIDE SEQUENCE [LARGE SCALE GENOMIC DNA]</scope>
    <source>
        <strain evidence="1">SQ_2022a</strain>
    </source>
</reference>
<keyword evidence="2" id="KW-1185">Reference proteome</keyword>
<sequence length="151" mass="16977">MEEPGSGALKALYKVLRTKSMALLSLCISFPNVHSDMSRLQMSREFLSRRRTYFVYVSESVKPVKLSLLRHTYAIPATTLKVPCVTRAVSSLLHNHSVPSVTRPMFIISQLVTGHVRPLVPYLLDNLSWGPWLLEAVPGHVIRSLPMLPDL</sequence>